<evidence type="ECO:0000313" key="2">
    <source>
        <dbReference type="EMBL" id="EUJ20995.1"/>
    </source>
</evidence>
<dbReference type="STRING" id="1265818.MAQA_03406"/>
<sequence length="99" mass="11478">MTKVRFLHIADLHLDSPFTGLSALSDVVYKELKDAAYKSLTRIVTRAIAEQVDFVLIAGDIYDKEDRSIKAQVQFYKEMKRLQEAEIDVFFNSRESRFS</sequence>
<keyword evidence="3" id="KW-1185">Reference proteome</keyword>
<dbReference type="Pfam" id="PF00149">
    <property type="entry name" value="Metallophos"/>
    <property type="match status" value="1"/>
</dbReference>
<feature type="domain" description="Calcineurin-like phosphoesterase" evidence="1">
    <location>
        <begin position="5"/>
        <end position="82"/>
    </location>
</feature>
<proteinExistence type="predicted"/>
<organism evidence="2 3">
    <name type="scientific">Listeria aquatica FSL S10-1188</name>
    <dbReference type="NCBI Taxonomy" id="1265818"/>
    <lineage>
        <taxon>Bacteria</taxon>
        <taxon>Bacillati</taxon>
        <taxon>Bacillota</taxon>
        <taxon>Bacilli</taxon>
        <taxon>Bacillales</taxon>
        <taxon>Listeriaceae</taxon>
        <taxon>Listeria</taxon>
    </lineage>
</organism>
<dbReference type="InterPro" id="IPR004843">
    <property type="entry name" value="Calcineurin-like_PHP"/>
</dbReference>
<dbReference type="PANTHER" id="PTHR30337">
    <property type="entry name" value="COMPONENT OF ATP-DEPENDENT DSDNA EXONUCLEASE"/>
    <property type="match status" value="1"/>
</dbReference>
<dbReference type="SUPFAM" id="SSF56300">
    <property type="entry name" value="Metallo-dependent phosphatases"/>
    <property type="match status" value="1"/>
</dbReference>
<gene>
    <name evidence="2" type="ORF">MAQA_03406</name>
</gene>
<dbReference type="InterPro" id="IPR029052">
    <property type="entry name" value="Metallo-depent_PP-like"/>
</dbReference>
<dbReference type="Proteomes" id="UP000019246">
    <property type="component" value="Unassembled WGS sequence"/>
</dbReference>
<comment type="caution">
    <text evidence="2">The sequence shown here is derived from an EMBL/GenBank/DDBJ whole genome shotgun (WGS) entry which is preliminary data.</text>
</comment>
<dbReference type="AlphaFoldDB" id="W7B7Q6"/>
<dbReference type="PATRIC" id="fig|1265818.5.peg.687"/>
<dbReference type="InterPro" id="IPR050535">
    <property type="entry name" value="DNA_Repair-Maintenance_Comp"/>
</dbReference>
<protein>
    <recommendedName>
        <fullName evidence="1">Calcineurin-like phosphoesterase domain-containing protein</fullName>
    </recommendedName>
</protein>
<dbReference type="EMBL" id="AOCG01000003">
    <property type="protein sequence ID" value="EUJ20995.1"/>
    <property type="molecule type" value="Genomic_DNA"/>
</dbReference>
<evidence type="ECO:0000313" key="3">
    <source>
        <dbReference type="Proteomes" id="UP000019246"/>
    </source>
</evidence>
<reference evidence="2 3" key="1">
    <citation type="journal article" date="2014" name="Int. J. Syst. Evol. Microbiol.">
        <title>Listeria floridensis sp. nov., Listeria aquatica sp. nov., Listeria cornellensis sp. nov., Listeria riparia sp. nov. and Listeria grandensis sp. nov., from agricultural and natural environments.</title>
        <authorList>
            <person name="den Bakker H.C."/>
            <person name="Warchocki S."/>
            <person name="Wright E.M."/>
            <person name="Allred A.F."/>
            <person name="Ahlstrom C."/>
            <person name="Manuel C.S."/>
            <person name="Stasiewicz M.J."/>
            <person name="Burrell A."/>
            <person name="Roof S."/>
            <person name="Strawn L."/>
            <person name="Fortes E.D."/>
            <person name="Nightingale K.K."/>
            <person name="Kephart D."/>
            <person name="Wiedmann M."/>
        </authorList>
    </citation>
    <scope>NUCLEOTIDE SEQUENCE [LARGE SCALE GENOMIC DNA]</scope>
    <source>
        <strain evidence="2 3">FSL S10-1188</strain>
    </source>
</reference>
<dbReference type="PANTHER" id="PTHR30337:SF7">
    <property type="entry name" value="PHOSPHOESTERASE"/>
    <property type="match status" value="1"/>
</dbReference>
<dbReference type="Gene3D" id="3.60.21.10">
    <property type="match status" value="1"/>
</dbReference>
<accession>W7B7Q6</accession>
<name>W7B7Q6_9LIST</name>
<dbReference type="GO" id="GO:0016787">
    <property type="term" value="F:hydrolase activity"/>
    <property type="evidence" value="ECO:0007669"/>
    <property type="project" value="InterPro"/>
</dbReference>
<evidence type="ECO:0000259" key="1">
    <source>
        <dbReference type="Pfam" id="PF00149"/>
    </source>
</evidence>